<organism evidence="5 6">
    <name type="scientific">Cordyceps javanica</name>
    <dbReference type="NCBI Taxonomy" id="43265"/>
    <lineage>
        <taxon>Eukaryota</taxon>
        <taxon>Fungi</taxon>
        <taxon>Dikarya</taxon>
        <taxon>Ascomycota</taxon>
        <taxon>Pezizomycotina</taxon>
        <taxon>Sordariomycetes</taxon>
        <taxon>Hypocreomycetidae</taxon>
        <taxon>Hypocreales</taxon>
        <taxon>Cordycipitaceae</taxon>
        <taxon>Cordyceps</taxon>
    </lineage>
</organism>
<gene>
    <name evidence="5" type="ORF">IF1G_03521</name>
</gene>
<dbReference type="EMBL" id="SPUK01000004">
    <property type="protein sequence ID" value="TQV97778.1"/>
    <property type="molecule type" value="Genomic_DNA"/>
</dbReference>
<reference evidence="5 6" key="1">
    <citation type="journal article" date="2019" name="Appl. Microbiol. Biotechnol.">
        <title>Genome sequence of Isaria javanica and comparative genome analysis insights into family S53 peptidase evolution in fungal entomopathogens.</title>
        <authorList>
            <person name="Lin R."/>
            <person name="Zhang X."/>
            <person name="Xin B."/>
            <person name="Zou M."/>
            <person name="Gao Y."/>
            <person name="Qin F."/>
            <person name="Hu Q."/>
            <person name="Xie B."/>
            <person name="Cheng X."/>
        </authorList>
    </citation>
    <scope>NUCLEOTIDE SEQUENCE [LARGE SCALE GENOMIC DNA]</scope>
    <source>
        <strain evidence="5 6">IJ1G</strain>
    </source>
</reference>
<keyword evidence="3" id="KW-0560">Oxidoreductase</keyword>
<name>A0A545V7U7_9HYPO</name>
<evidence type="ECO:0000256" key="2">
    <source>
        <dbReference type="ARBA" id="ARBA00008072"/>
    </source>
</evidence>
<feature type="domain" description="Enoyl reductase (ER)" evidence="4">
    <location>
        <begin position="11"/>
        <end position="378"/>
    </location>
</feature>
<dbReference type="Proteomes" id="UP000315783">
    <property type="component" value="Unassembled WGS sequence"/>
</dbReference>
<evidence type="ECO:0000313" key="6">
    <source>
        <dbReference type="Proteomes" id="UP000315783"/>
    </source>
</evidence>
<dbReference type="OrthoDB" id="48317at2759"/>
<proteinExistence type="inferred from homology"/>
<dbReference type="STRING" id="43265.A0A545V7U7"/>
<dbReference type="PANTHER" id="PTHR45348:SF2">
    <property type="entry name" value="ZINC-TYPE ALCOHOL DEHYDROGENASE-LIKE PROTEIN C2E1P3.01"/>
    <property type="match status" value="1"/>
</dbReference>
<dbReference type="Gene3D" id="3.40.50.720">
    <property type="entry name" value="NAD(P)-binding Rossmann-like Domain"/>
    <property type="match status" value="1"/>
</dbReference>
<accession>A0A545V7U7</accession>
<dbReference type="CDD" id="cd08249">
    <property type="entry name" value="enoyl_reductase_like"/>
    <property type="match status" value="1"/>
</dbReference>
<dbReference type="Pfam" id="PF08240">
    <property type="entry name" value="ADH_N"/>
    <property type="match status" value="1"/>
</dbReference>
<keyword evidence="6" id="KW-1185">Reference proteome</keyword>
<protein>
    <submittedName>
        <fullName evidence="5">Zinc-binding oxidoreductase ToxD</fullName>
    </submittedName>
</protein>
<dbReference type="Gene3D" id="3.90.180.10">
    <property type="entry name" value="Medium-chain alcohol dehydrogenases, catalytic domain"/>
    <property type="match status" value="1"/>
</dbReference>
<dbReference type="AlphaFoldDB" id="A0A545V7U7"/>
<dbReference type="SMART" id="SM00829">
    <property type="entry name" value="PKS_ER"/>
    <property type="match status" value="1"/>
</dbReference>
<comment type="similarity">
    <text evidence="2">Belongs to the zinc-containing alcohol dehydrogenase family.</text>
</comment>
<dbReference type="SUPFAM" id="SSF51735">
    <property type="entry name" value="NAD(P)-binding Rossmann-fold domains"/>
    <property type="match status" value="1"/>
</dbReference>
<comment type="caution">
    <text evidence="5">The sequence shown here is derived from an EMBL/GenBank/DDBJ whole genome shotgun (WGS) entry which is preliminary data.</text>
</comment>
<dbReference type="PANTHER" id="PTHR45348">
    <property type="entry name" value="HYPOTHETICAL OXIDOREDUCTASE (EUROFUNG)"/>
    <property type="match status" value="1"/>
</dbReference>
<comment type="pathway">
    <text evidence="1">Secondary metabolite biosynthesis.</text>
</comment>
<dbReference type="InterPro" id="IPR020843">
    <property type="entry name" value="ER"/>
</dbReference>
<dbReference type="InterPro" id="IPR047122">
    <property type="entry name" value="Trans-enoyl_RdTase-like"/>
</dbReference>
<dbReference type="InterPro" id="IPR036291">
    <property type="entry name" value="NAD(P)-bd_dom_sf"/>
</dbReference>
<evidence type="ECO:0000256" key="1">
    <source>
        <dbReference type="ARBA" id="ARBA00005179"/>
    </source>
</evidence>
<sequence>MADSKAIICVGAGKLEIQPVARQKPPPGYLLIKTRAVALNPTDWKAIHDPSGFAAGTRPGVDFAGVVEEVGPGANRGFQQGDRVCGVAFGAKDAEHGAFGHYTITKEHVVARIPDHLSFEQAATLGVGVTTCGQALYQLLGLPLPPVASASASASEPAAEAGGPQRQTILIGGGSTATGVLGIQYAKLSGLRVVATASPHNFDYLRSLGADVLLDYHEPVEALVQKIREAVGGGDGGGRGGEEDEDDLTLAWDCSPSEHFQDLAARALSAKKKGLYATVAPLTPADLLADRNPMVEARFQLGYTAFGESFARGANVFPASPEDAAFAAAFWERSEKLLEDKKLRPIRETANRGGQGLEGVLVGLEDLRQGRVSGTKLVYTL</sequence>
<dbReference type="InterPro" id="IPR013154">
    <property type="entry name" value="ADH-like_N"/>
</dbReference>
<evidence type="ECO:0000313" key="5">
    <source>
        <dbReference type="EMBL" id="TQV97778.1"/>
    </source>
</evidence>
<evidence type="ECO:0000256" key="3">
    <source>
        <dbReference type="ARBA" id="ARBA00023002"/>
    </source>
</evidence>
<dbReference type="InterPro" id="IPR011032">
    <property type="entry name" value="GroES-like_sf"/>
</dbReference>
<dbReference type="GO" id="GO:0016651">
    <property type="term" value="F:oxidoreductase activity, acting on NAD(P)H"/>
    <property type="evidence" value="ECO:0007669"/>
    <property type="project" value="InterPro"/>
</dbReference>
<evidence type="ECO:0000259" key="4">
    <source>
        <dbReference type="SMART" id="SM00829"/>
    </source>
</evidence>
<dbReference type="SUPFAM" id="SSF50129">
    <property type="entry name" value="GroES-like"/>
    <property type="match status" value="1"/>
</dbReference>